<evidence type="ECO:0000256" key="5">
    <source>
        <dbReference type="ARBA" id="ARBA00038344"/>
    </source>
</evidence>
<dbReference type="STRING" id="205917.A0A4Y9Z7U4"/>
<evidence type="ECO:0000256" key="2">
    <source>
        <dbReference type="ARBA" id="ARBA00022574"/>
    </source>
</evidence>
<evidence type="ECO:0000256" key="7">
    <source>
        <dbReference type="SAM" id="MobiDB-lite"/>
    </source>
</evidence>
<organism evidence="8 9">
    <name type="scientific">Dentipellis fragilis</name>
    <dbReference type="NCBI Taxonomy" id="205917"/>
    <lineage>
        <taxon>Eukaryota</taxon>
        <taxon>Fungi</taxon>
        <taxon>Dikarya</taxon>
        <taxon>Basidiomycota</taxon>
        <taxon>Agaricomycotina</taxon>
        <taxon>Agaricomycetes</taxon>
        <taxon>Russulales</taxon>
        <taxon>Hericiaceae</taxon>
        <taxon>Dentipellis</taxon>
    </lineage>
</organism>
<feature type="region of interest" description="Disordered" evidence="7">
    <location>
        <begin position="350"/>
        <end position="387"/>
    </location>
</feature>
<dbReference type="Gene3D" id="2.130.10.10">
    <property type="entry name" value="YVTN repeat-like/Quinoprotein amine dehydrogenase"/>
    <property type="match status" value="2"/>
</dbReference>
<dbReference type="PROSITE" id="PS50294">
    <property type="entry name" value="WD_REPEATS_REGION"/>
    <property type="match status" value="1"/>
</dbReference>
<comment type="caution">
    <text evidence="8">The sequence shown here is derived from an EMBL/GenBank/DDBJ whole genome shotgun (WGS) entry which is preliminary data.</text>
</comment>
<dbReference type="PANTHER" id="PTHR22852:SF0">
    <property type="entry name" value="DENTICLELESS PROTEIN HOMOLOG"/>
    <property type="match status" value="1"/>
</dbReference>
<evidence type="ECO:0000256" key="4">
    <source>
        <dbReference type="ARBA" id="ARBA00022786"/>
    </source>
</evidence>
<keyword evidence="3" id="KW-0677">Repeat</keyword>
<dbReference type="InterPro" id="IPR019775">
    <property type="entry name" value="WD40_repeat_CS"/>
</dbReference>
<keyword evidence="9" id="KW-1185">Reference proteome</keyword>
<evidence type="ECO:0000313" key="8">
    <source>
        <dbReference type="EMBL" id="TFY69439.1"/>
    </source>
</evidence>
<feature type="repeat" description="WD" evidence="6">
    <location>
        <begin position="190"/>
        <end position="231"/>
    </location>
</feature>
<dbReference type="GO" id="GO:0030674">
    <property type="term" value="F:protein-macromolecule adaptor activity"/>
    <property type="evidence" value="ECO:0007669"/>
    <property type="project" value="TreeGrafter"/>
</dbReference>
<dbReference type="InterPro" id="IPR036322">
    <property type="entry name" value="WD40_repeat_dom_sf"/>
</dbReference>
<dbReference type="GO" id="GO:0005634">
    <property type="term" value="C:nucleus"/>
    <property type="evidence" value="ECO:0007669"/>
    <property type="project" value="TreeGrafter"/>
</dbReference>
<comment type="pathway">
    <text evidence="1">Protein modification; protein ubiquitination.</text>
</comment>
<dbReference type="OrthoDB" id="2096344at2759"/>
<dbReference type="AlphaFoldDB" id="A0A4Y9Z7U4"/>
<evidence type="ECO:0000256" key="1">
    <source>
        <dbReference type="ARBA" id="ARBA00004906"/>
    </source>
</evidence>
<evidence type="ECO:0000256" key="6">
    <source>
        <dbReference type="PROSITE-ProRule" id="PRU00221"/>
    </source>
</evidence>
<evidence type="ECO:0000256" key="3">
    <source>
        <dbReference type="ARBA" id="ARBA00022737"/>
    </source>
</evidence>
<comment type="similarity">
    <text evidence="5">Belongs to the WD repeat cdt2 family.</text>
</comment>
<proteinExistence type="inferred from homology"/>
<dbReference type="InterPro" id="IPR051865">
    <property type="entry name" value="WD-repeat_CDT2_adapter"/>
</dbReference>
<reference evidence="8 9" key="1">
    <citation type="submission" date="2019-02" db="EMBL/GenBank/DDBJ databases">
        <title>Genome sequencing of the rare red list fungi Dentipellis fragilis.</title>
        <authorList>
            <person name="Buettner E."/>
            <person name="Kellner H."/>
        </authorList>
    </citation>
    <scope>NUCLEOTIDE SEQUENCE [LARGE SCALE GENOMIC DNA]</scope>
    <source>
        <strain evidence="8 9">DSM 105465</strain>
    </source>
</reference>
<dbReference type="Proteomes" id="UP000298327">
    <property type="component" value="Unassembled WGS sequence"/>
</dbReference>
<dbReference type="InterPro" id="IPR001680">
    <property type="entry name" value="WD40_rpt"/>
</dbReference>
<feature type="repeat" description="WD" evidence="6">
    <location>
        <begin position="232"/>
        <end position="274"/>
    </location>
</feature>
<protein>
    <submittedName>
        <fullName evidence="8">Uncharacterized protein</fullName>
    </submittedName>
</protein>
<keyword evidence="2 6" id="KW-0853">WD repeat</keyword>
<dbReference type="EMBL" id="SEOQ01000137">
    <property type="protein sequence ID" value="TFY69439.1"/>
    <property type="molecule type" value="Genomic_DNA"/>
</dbReference>
<dbReference type="PANTHER" id="PTHR22852">
    <property type="entry name" value="LETHAL 2 DENTICLELESS PROTEIN RETINOIC ACID-REGULATED NUCLEAR MATRIX-ASSOCIATED PROTEIN"/>
    <property type="match status" value="1"/>
</dbReference>
<dbReference type="InterPro" id="IPR015943">
    <property type="entry name" value="WD40/YVTN_repeat-like_dom_sf"/>
</dbReference>
<dbReference type="PROSITE" id="PS50082">
    <property type="entry name" value="WD_REPEATS_2"/>
    <property type="match status" value="2"/>
</dbReference>
<dbReference type="SUPFAM" id="SSF50978">
    <property type="entry name" value="WD40 repeat-like"/>
    <property type="match status" value="1"/>
</dbReference>
<dbReference type="PROSITE" id="PS00678">
    <property type="entry name" value="WD_REPEATS_1"/>
    <property type="match status" value="1"/>
</dbReference>
<gene>
    <name evidence="8" type="ORF">EVG20_g3157</name>
</gene>
<accession>A0A4Y9Z7U4</accession>
<dbReference type="SMART" id="SM00320">
    <property type="entry name" value="WD40"/>
    <property type="match status" value="5"/>
</dbReference>
<sequence>MASSPPSSPQRPIFVNSTNVHRDISLDSPPPENHKPKRRLSSKARSQPPNKRVKLSLAKDHEEDLLASSSSEEEYSDSDSSFCSAARPKAIFRMLNANAASRPGTYSRQFRLPTRPVLETYVSSHKSDMFKCHSAHDGAFLTPPYACAYTNAAKRGGAPVLAVATEQGSVHVLDTRRRAEWECEPQRTVFQVHNNGVFDVQWSTTDALFATASGDKSVRVVDPTARKVLHILRGHTSTVKSVVWDPTNTNLLSTGGRDGGICLWDLRIGENHTTKQIEDGISLLDPVMTIKGAHGEDAPAKGRGRKPKASATAARSVTSLLYPENDPYGLVSSGSFDGILRYWDIRFPTQPSKGKARQSKQAQQPLRRSELDPTVLNGSRPRGITSLVSGSGPTAGLLFALGVDSRIHTYDLLSLEPLANGNTGTFAHPRLQINGFYARLAMSPDGRHLASGSAGPRGSAYLFDVSSAGRVASTADTRAVELRSQIGEVGGLDWAQGMLATCADDGTVRVWREDMETMRRCEAKEEGFRDWDFAWRTVEDDVDC</sequence>
<name>A0A4Y9Z7U4_9AGAM</name>
<dbReference type="GO" id="GO:0043161">
    <property type="term" value="P:proteasome-mediated ubiquitin-dependent protein catabolic process"/>
    <property type="evidence" value="ECO:0007669"/>
    <property type="project" value="TreeGrafter"/>
</dbReference>
<dbReference type="Pfam" id="PF00400">
    <property type="entry name" value="WD40"/>
    <property type="match status" value="4"/>
</dbReference>
<evidence type="ECO:0000313" key="9">
    <source>
        <dbReference type="Proteomes" id="UP000298327"/>
    </source>
</evidence>
<keyword evidence="4" id="KW-0833">Ubl conjugation pathway</keyword>
<feature type="region of interest" description="Disordered" evidence="7">
    <location>
        <begin position="1"/>
        <end position="80"/>
    </location>
</feature>